<proteinExistence type="predicted"/>
<protein>
    <recommendedName>
        <fullName evidence="4">DUF4270 family protein</fullName>
    </recommendedName>
</protein>
<dbReference type="RefSeq" id="WP_310025245.1">
    <property type="nucleotide sequence ID" value="NZ_JAVDVI010000004.1"/>
</dbReference>
<evidence type="ECO:0000313" key="2">
    <source>
        <dbReference type="EMBL" id="MDR6967221.1"/>
    </source>
</evidence>
<sequence length="438" mass="50492">MKKISVFLLTIITILLVSCNDDAYQDPFDTGNHFTSSNIRFIKIDTFKVEMSTFKFDSLETSLGNRLLVGRYIDPIFGEVKSSSYIKLRPYNFYIEEDATFDSIVLSLKYDNYFYNDTLLQKTIRIKELNKELKLTSEQSYFYNTTNTTTFNTVLGEKNFIPRLSNDTISIKLNNSFGLNLFSKFRANLIGDNDQFIDYLKGIAIEPDDNENASLMGFNATDLSLKIYYSFPDTPDADSKFLEIKSDNTQSNTYYNKIEGNRNGTILQHLGLQKNDLPSTALNNYSLIQSGIGITTKIKLPSIKNLKQINDNKGIVFSSKLKIKLNNSNYSRKVYNSDSLYMYVVDKNNNLKYQLSNKNGKYVVAYIDKLETEFNETYLMVPVEEFIEDVMNNSTYEDYGIILVPFEYNYATTRMVLNGENNTDHKSILELIYTIYDN</sequence>
<reference evidence="2 3" key="1">
    <citation type="submission" date="2023-07" db="EMBL/GenBank/DDBJ databases">
        <title>Sorghum-associated microbial communities from plants grown in Nebraska, USA.</title>
        <authorList>
            <person name="Schachtman D."/>
        </authorList>
    </citation>
    <scope>NUCLEOTIDE SEQUENCE [LARGE SCALE GENOMIC DNA]</scope>
    <source>
        <strain evidence="2 3">3773</strain>
    </source>
</reference>
<evidence type="ECO:0008006" key="4">
    <source>
        <dbReference type="Google" id="ProtNLM"/>
    </source>
</evidence>
<dbReference type="InterPro" id="IPR025366">
    <property type="entry name" value="DUF4270"/>
</dbReference>
<accession>A0ABU1TMN7</accession>
<evidence type="ECO:0000256" key="1">
    <source>
        <dbReference type="SAM" id="SignalP"/>
    </source>
</evidence>
<dbReference type="EMBL" id="JAVDVI010000004">
    <property type="protein sequence ID" value="MDR6967221.1"/>
    <property type="molecule type" value="Genomic_DNA"/>
</dbReference>
<keyword evidence="1" id="KW-0732">Signal</keyword>
<dbReference type="Proteomes" id="UP001255185">
    <property type="component" value="Unassembled WGS sequence"/>
</dbReference>
<evidence type="ECO:0000313" key="3">
    <source>
        <dbReference type="Proteomes" id="UP001255185"/>
    </source>
</evidence>
<dbReference type="Pfam" id="PF14092">
    <property type="entry name" value="DUF4270"/>
    <property type="match status" value="1"/>
</dbReference>
<name>A0ABU1TMN7_9FLAO</name>
<organism evidence="2 3">
    <name type="scientific">Flavobacterium arsenatis</name>
    <dbReference type="NCBI Taxonomy" id="1484332"/>
    <lineage>
        <taxon>Bacteria</taxon>
        <taxon>Pseudomonadati</taxon>
        <taxon>Bacteroidota</taxon>
        <taxon>Flavobacteriia</taxon>
        <taxon>Flavobacteriales</taxon>
        <taxon>Flavobacteriaceae</taxon>
        <taxon>Flavobacterium</taxon>
    </lineage>
</organism>
<feature type="signal peptide" evidence="1">
    <location>
        <begin position="1"/>
        <end position="23"/>
    </location>
</feature>
<dbReference type="PROSITE" id="PS51257">
    <property type="entry name" value="PROKAR_LIPOPROTEIN"/>
    <property type="match status" value="1"/>
</dbReference>
<keyword evidence="3" id="KW-1185">Reference proteome</keyword>
<feature type="chain" id="PRO_5047414933" description="DUF4270 family protein" evidence="1">
    <location>
        <begin position="24"/>
        <end position="438"/>
    </location>
</feature>
<gene>
    <name evidence="2" type="ORF">J2X31_001228</name>
</gene>
<comment type="caution">
    <text evidence="2">The sequence shown here is derived from an EMBL/GenBank/DDBJ whole genome shotgun (WGS) entry which is preliminary data.</text>
</comment>